<dbReference type="InterPro" id="IPR043502">
    <property type="entry name" value="DNA/RNA_pol_sf"/>
</dbReference>
<evidence type="ECO:0000256" key="4">
    <source>
        <dbReference type="ARBA" id="ARBA00022759"/>
    </source>
</evidence>
<dbReference type="AlphaFoldDB" id="A0A1S3XBB6"/>
<dbReference type="SUPFAM" id="SSF56672">
    <property type="entry name" value="DNA/RNA polymerases"/>
    <property type="match status" value="1"/>
</dbReference>
<keyword evidence="3" id="KW-0540">Nuclease</keyword>
<evidence type="ECO:0000256" key="2">
    <source>
        <dbReference type="ARBA" id="ARBA00022695"/>
    </source>
</evidence>
<dbReference type="InterPro" id="IPR050951">
    <property type="entry name" value="Retrovirus_Pol_polyprotein"/>
</dbReference>
<dbReference type="Gene3D" id="3.10.10.10">
    <property type="entry name" value="HIV Type 1 Reverse Transcriptase, subunit A, domain 1"/>
    <property type="match status" value="2"/>
</dbReference>
<keyword evidence="4" id="KW-0378">Hydrolase</keyword>
<keyword evidence="1" id="KW-0808">Transferase</keyword>
<dbReference type="RefSeq" id="XP_016437197.1">
    <property type="nucleotide sequence ID" value="XM_016581711.1"/>
</dbReference>
<gene>
    <name evidence="8" type="primary">LOC107763244</name>
</gene>
<dbReference type="CDD" id="cd01647">
    <property type="entry name" value="RT_LTR"/>
    <property type="match status" value="1"/>
</dbReference>
<dbReference type="CDD" id="cd00303">
    <property type="entry name" value="retropepsin_like"/>
    <property type="match status" value="1"/>
</dbReference>
<evidence type="ECO:0000313" key="8">
    <source>
        <dbReference type="RefSeq" id="XP_016437197.1"/>
    </source>
</evidence>
<evidence type="ECO:0008006" key="9">
    <source>
        <dbReference type="Google" id="ProtNLM"/>
    </source>
</evidence>
<reference evidence="8" key="1">
    <citation type="submission" date="2025-08" db="UniProtKB">
        <authorList>
            <consortium name="RefSeq"/>
        </authorList>
    </citation>
    <scope>IDENTIFICATION</scope>
</reference>
<dbReference type="Gene3D" id="3.30.70.270">
    <property type="match status" value="2"/>
</dbReference>
<evidence type="ECO:0000259" key="6">
    <source>
        <dbReference type="Pfam" id="PF00078"/>
    </source>
</evidence>
<dbReference type="InterPro" id="IPR041588">
    <property type="entry name" value="Integrase_H2C2"/>
</dbReference>
<dbReference type="PaxDb" id="4097-A0A1S3XBB6"/>
<dbReference type="Pfam" id="PF17921">
    <property type="entry name" value="Integrase_H2C2"/>
    <property type="match status" value="1"/>
</dbReference>
<dbReference type="GO" id="GO:0004519">
    <property type="term" value="F:endonuclease activity"/>
    <property type="evidence" value="ECO:0007669"/>
    <property type="project" value="UniProtKB-KW"/>
</dbReference>
<dbReference type="InterPro" id="IPR043128">
    <property type="entry name" value="Rev_trsase/Diguanyl_cyclase"/>
</dbReference>
<dbReference type="FunFam" id="3.30.70.270:FF:000020">
    <property type="entry name" value="Transposon Tf2-6 polyprotein-like Protein"/>
    <property type="match status" value="1"/>
</dbReference>
<keyword evidence="2" id="KW-0548">Nucleotidyltransferase</keyword>
<dbReference type="KEGG" id="nta:107763244"/>
<evidence type="ECO:0000256" key="3">
    <source>
        <dbReference type="ARBA" id="ARBA00022722"/>
    </source>
</evidence>
<dbReference type="Pfam" id="PF00078">
    <property type="entry name" value="RVT_1"/>
    <property type="match status" value="1"/>
</dbReference>
<evidence type="ECO:0000256" key="1">
    <source>
        <dbReference type="ARBA" id="ARBA00022679"/>
    </source>
</evidence>
<dbReference type="OrthoDB" id="1738562at2759"/>
<sequence>MEMTEQLYVNIPFTEVLTQMRAYAKFLKEILSSTRRLEETMVVKLNAHCSAILQNKLHQKCGDPGNFTIPCSLGSEKFDKVLCDSGAFINLMPLSVFGKLKYELSMIKSIPMSPQVADQTTILPEGIIEDILLWVDKFMFPVDFIVVDMEVNKEMKRMMKYPSNEASAYSCFKLDVIGELAEKYKFDKLVGDTLERCITQSGIVEDEDFEIKKDVEALETKDQVVDEEELKQEASKPNVKSKVLPTHLKYVFLKTNNFLVIISADFPGTQEQKLVELQTKHKKAIGWSIAVIQGIIPAICRYKTLLEETSKLVVQAQCKLNKNLKEVVHKEIIKLLDARVIFPISHSQQISLVQVVPKNIRMTVIPISPEDIEKTIFTCPSGIFAYRRMSFGLCNAPAIFQRYMMSIFSDLNGKCLEVFMDDFTLFGGDLDDCLKNLELMLERYEATHLVLNWEKCHFMVKEGIVLGHKVTAHGIEVNRAKVDVISRLPPPTSVKSVRSFLGHVGFYRRFIKNLSSITKPLTALLAKDVKFVFNVECLRAFELIKEKLVSAPIMVTPDWSPPFEIICNASDIAVGTALEFDLEIKDRKGTENQVANHLSRLEKSPVEIIEIWKEFLDEQIFSIVAVSERPPWYTDVANFLASGWLPGDLTRDRRRKLQNGVIQRCVSKVEMTSIMSQFHDRSAGGHYGGNCMTAKVMKANFYWPTLYKGARVYVAACEHRLAQMNELEEFRMDAYENARIFKENTKRWHDRLIKPKEFQKGDKDEEGKESLKANEHRLKPYLVGGFDKCGDVVVVVSGVFDVAVCIANLEGKCFMGSTLSRRPSKRSNIGTSEFASSSRRGGRKAPTPSPVEEEEECINLDADVVPGCKYDICVVLAHARMWYQTFVLAVSPDQEVGIDDGNLSRKYSGIYSNIRFLGIESLFHPSELLNVNMVKEFYANWQPKASLDVVYEA</sequence>
<dbReference type="GO" id="GO:0016779">
    <property type="term" value="F:nucleotidyltransferase activity"/>
    <property type="evidence" value="ECO:0007669"/>
    <property type="project" value="UniProtKB-KW"/>
</dbReference>
<feature type="region of interest" description="Disordered" evidence="5">
    <location>
        <begin position="820"/>
        <end position="852"/>
    </location>
</feature>
<name>A0A1S3XBB6_TOBAC</name>
<feature type="domain" description="Integrase zinc-binding" evidence="7">
    <location>
        <begin position="671"/>
        <end position="718"/>
    </location>
</feature>
<dbReference type="Gene3D" id="2.40.70.10">
    <property type="entry name" value="Acid Proteases"/>
    <property type="match status" value="1"/>
</dbReference>
<dbReference type="PANTHER" id="PTHR37984:SF5">
    <property type="entry name" value="PROTEIN NYNRIN-LIKE"/>
    <property type="match status" value="1"/>
</dbReference>
<dbReference type="InterPro" id="IPR000477">
    <property type="entry name" value="RT_dom"/>
</dbReference>
<proteinExistence type="predicted"/>
<dbReference type="InterPro" id="IPR021109">
    <property type="entry name" value="Peptidase_aspartic_dom_sf"/>
</dbReference>
<evidence type="ECO:0000256" key="5">
    <source>
        <dbReference type="SAM" id="MobiDB-lite"/>
    </source>
</evidence>
<keyword evidence="4" id="KW-0255">Endonuclease</keyword>
<dbReference type="PANTHER" id="PTHR37984">
    <property type="entry name" value="PROTEIN CBG26694"/>
    <property type="match status" value="1"/>
</dbReference>
<accession>A0A1S3XBB6</accession>
<organism evidence="8">
    <name type="scientific">Nicotiana tabacum</name>
    <name type="common">Common tobacco</name>
    <dbReference type="NCBI Taxonomy" id="4097"/>
    <lineage>
        <taxon>Eukaryota</taxon>
        <taxon>Viridiplantae</taxon>
        <taxon>Streptophyta</taxon>
        <taxon>Embryophyta</taxon>
        <taxon>Tracheophyta</taxon>
        <taxon>Spermatophyta</taxon>
        <taxon>Magnoliopsida</taxon>
        <taxon>eudicotyledons</taxon>
        <taxon>Gunneridae</taxon>
        <taxon>Pentapetalae</taxon>
        <taxon>asterids</taxon>
        <taxon>lamiids</taxon>
        <taxon>Solanales</taxon>
        <taxon>Solanaceae</taxon>
        <taxon>Nicotianoideae</taxon>
        <taxon>Nicotianeae</taxon>
        <taxon>Nicotiana</taxon>
    </lineage>
</organism>
<evidence type="ECO:0000259" key="7">
    <source>
        <dbReference type="Pfam" id="PF17921"/>
    </source>
</evidence>
<dbReference type="Gene3D" id="1.10.340.70">
    <property type="match status" value="1"/>
</dbReference>
<feature type="domain" description="Reverse transcriptase" evidence="6">
    <location>
        <begin position="365"/>
        <end position="469"/>
    </location>
</feature>
<feature type="compositionally biased region" description="Polar residues" evidence="5">
    <location>
        <begin position="820"/>
        <end position="839"/>
    </location>
</feature>
<protein>
    <recommendedName>
        <fullName evidence="9">Reverse transcriptase</fullName>
    </recommendedName>
</protein>